<comment type="caution">
    <text evidence="1">The sequence shown here is derived from an EMBL/GenBank/DDBJ whole genome shotgun (WGS) entry which is preliminary data.</text>
</comment>
<evidence type="ECO:0000313" key="1">
    <source>
        <dbReference type="EMBL" id="MET4636256.1"/>
    </source>
</evidence>
<organism evidence="1 2">
    <name type="scientific">Kaistia defluvii</name>
    <dbReference type="NCBI Taxonomy" id="410841"/>
    <lineage>
        <taxon>Bacteria</taxon>
        <taxon>Pseudomonadati</taxon>
        <taxon>Pseudomonadota</taxon>
        <taxon>Alphaproteobacteria</taxon>
        <taxon>Hyphomicrobiales</taxon>
        <taxon>Kaistiaceae</taxon>
        <taxon>Kaistia</taxon>
    </lineage>
</organism>
<name>A0ABV2R5G2_9HYPH</name>
<dbReference type="InterPro" id="IPR007362">
    <property type="entry name" value="DUF429"/>
</dbReference>
<keyword evidence="2" id="KW-1185">Reference proteome</keyword>
<reference evidence="1 2" key="1">
    <citation type="submission" date="2024-06" db="EMBL/GenBank/DDBJ databases">
        <title>Sorghum-associated microbial communities from plants grown in Nebraska, USA.</title>
        <authorList>
            <person name="Schachtman D."/>
        </authorList>
    </citation>
    <scope>NUCLEOTIDE SEQUENCE [LARGE SCALE GENOMIC DNA]</scope>
    <source>
        <strain evidence="1 2">3207</strain>
    </source>
</reference>
<dbReference type="RefSeq" id="WP_354553787.1">
    <property type="nucleotide sequence ID" value="NZ_JBEPSM010000004.1"/>
</dbReference>
<dbReference type="Proteomes" id="UP001549321">
    <property type="component" value="Unassembled WGS sequence"/>
</dbReference>
<accession>A0ABV2R5G2</accession>
<dbReference type="Pfam" id="PF04250">
    <property type="entry name" value="DUF429"/>
    <property type="match status" value="1"/>
</dbReference>
<dbReference type="EMBL" id="JBEPSM010000004">
    <property type="protein sequence ID" value="MET4636256.1"/>
    <property type="molecule type" value="Genomic_DNA"/>
</dbReference>
<proteinExistence type="predicted"/>
<evidence type="ECO:0000313" key="2">
    <source>
        <dbReference type="Proteomes" id="UP001549321"/>
    </source>
</evidence>
<protein>
    <submittedName>
        <fullName evidence="1">RNase H-like nuclease</fullName>
    </submittedName>
</protein>
<gene>
    <name evidence="1" type="ORF">ABIE08_004214</name>
</gene>
<sequence length="240" mass="26243">MSGTRVVGIDGCPAGWIAVSISPEGPIEPEIRIVSRFADLIEAAENTVLAVDMPIGLPDFIGPEGRGPERLVRKRLGERQSSVFSVPCRSAVMTEDYREACAVAAAASDPPRMVSKQCFHIFPKMREIDALMTPALEARIYEVHPELAFWRLNGEAAMSLPKKVKSRPNPAGLDQRRELLVRHGYEARHLANPPRGAAADDLLDAAANALIARRLYRGEGESFPAEPARDSKGLRIAIWA</sequence>